<dbReference type="CDD" id="cd00838">
    <property type="entry name" value="MPP_superfamily"/>
    <property type="match status" value="1"/>
</dbReference>
<dbReference type="Proteomes" id="UP001073122">
    <property type="component" value="Unassembled WGS sequence"/>
</dbReference>
<name>A0ABT3XX66_9FLAO</name>
<organism evidence="2 3">
    <name type="scientific">Chryseobacterium formosus</name>
    <dbReference type="NCBI Taxonomy" id="1537363"/>
    <lineage>
        <taxon>Bacteria</taxon>
        <taxon>Pseudomonadati</taxon>
        <taxon>Bacteroidota</taxon>
        <taxon>Flavobacteriia</taxon>
        <taxon>Flavobacteriales</taxon>
        <taxon>Weeksellaceae</taxon>
        <taxon>Chryseobacterium group</taxon>
        <taxon>Chryseobacterium</taxon>
    </lineage>
</organism>
<dbReference type="InterPro" id="IPR029052">
    <property type="entry name" value="Metallo-depent_PP-like"/>
</dbReference>
<dbReference type="EMBL" id="JAOVZW010000031">
    <property type="protein sequence ID" value="MCX8526279.1"/>
    <property type="molecule type" value="Genomic_DNA"/>
</dbReference>
<protein>
    <submittedName>
        <fullName evidence="2">Metallophosphoesterase</fullName>
    </submittedName>
</protein>
<proteinExistence type="predicted"/>
<dbReference type="Pfam" id="PF00149">
    <property type="entry name" value="Metallophos"/>
    <property type="match status" value="1"/>
</dbReference>
<dbReference type="RefSeq" id="WP_267267510.1">
    <property type="nucleotide sequence ID" value="NZ_JAOVZW010000031.1"/>
</dbReference>
<evidence type="ECO:0000313" key="2">
    <source>
        <dbReference type="EMBL" id="MCX8526279.1"/>
    </source>
</evidence>
<reference evidence="2" key="1">
    <citation type="submission" date="2022-10" db="EMBL/GenBank/DDBJ databases">
        <title>Chryseobacterium sp. nov., a novel bacterial species.</title>
        <authorList>
            <person name="Cao Y."/>
        </authorList>
    </citation>
    <scope>NUCLEOTIDE SEQUENCE</scope>
    <source>
        <strain evidence="2">CCTCC AB2015118</strain>
    </source>
</reference>
<accession>A0ABT3XX66</accession>
<gene>
    <name evidence="2" type="ORF">OF897_20385</name>
</gene>
<comment type="caution">
    <text evidence="2">The sequence shown here is derived from an EMBL/GenBank/DDBJ whole genome shotgun (WGS) entry which is preliminary data.</text>
</comment>
<dbReference type="SUPFAM" id="SSF56300">
    <property type="entry name" value="Metallo-dependent phosphatases"/>
    <property type="match status" value="1"/>
</dbReference>
<keyword evidence="3" id="KW-1185">Reference proteome</keyword>
<feature type="domain" description="Calcineurin-like phosphoesterase" evidence="1">
    <location>
        <begin position="1"/>
        <end position="113"/>
    </location>
</feature>
<sequence>MRIAIFSDIHGKILLPFKLVDLYQKETGNKIDFILQCGDMGAYPNIENLDKATIKHAQYDRDELGFHDDFTKTNQEIQSFLDELNIDMICVRGNHEDHDFLDNLEKESSDKSIFPIDVYERVFVCRSGLEQKLETEEEVLNFVGIGRIGDRKGRTENRFIQDYERKEIKKLLKTKNTF</sequence>
<evidence type="ECO:0000259" key="1">
    <source>
        <dbReference type="Pfam" id="PF00149"/>
    </source>
</evidence>
<dbReference type="InterPro" id="IPR004843">
    <property type="entry name" value="Calcineurin-like_PHP"/>
</dbReference>
<dbReference type="Gene3D" id="3.60.21.10">
    <property type="match status" value="1"/>
</dbReference>
<evidence type="ECO:0000313" key="3">
    <source>
        <dbReference type="Proteomes" id="UP001073122"/>
    </source>
</evidence>